<proteinExistence type="predicted"/>
<dbReference type="OMA" id="YSRMVSC"/>
<dbReference type="OrthoDB" id="1116060at2"/>
<feature type="transmembrane region" description="Helical" evidence="1">
    <location>
        <begin position="120"/>
        <end position="138"/>
    </location>
</feature>
<feature type="transmembrane region" description="Helical" evidence="1">
    <location>
        <begin position="267"/>
        <end position="284"/>
    </location>
</feature>
<reference evidence="3 4" key="1">
    <citation type="submission" date="2016-09" db="EMBL/GenBank/DDBJ databases">
        <authorList>
            <person name="Capua I."/>
            <person name="De Benedictis P."/>
            <person name="Joannis T."/>
            <person name="Lombin L.H."/>
            <person name="Cattoli G."/>
        </authorList>
    </citation>
    <scope>NUCLEOTIDE SEQUENCE [LARGE SCALE GENOMIC DNA]</scope>
    <source>
        <strain evidence="3 4">UB20</strain>
    </source>
</reference>
<evidence type="ECO:0000313" key="3">
    <source>
        <dbReference type="EMBL" id="SCQ19470.1"/>
    </source>
</evidence>
<dbReference type="GeneID" id="34758417"/>
<feature type="transmembrane region" description="Helical" evidence="1">
    <location>
        <begin position="290"/>
        <end position="308"/>
    </location>
</feature>
<sequence>MGRESEEFQRRKRINLSRLPNLILTVLVCLVCWTVGYQYSVGYPVVCNTGGSPVWEAVCAILPDKRFTYLIGCSLICLLAFIIQRINFSFVIVRGKTLLPFLFFLLFVSTNPDIFPLRPASLTLFFLLGALAELFSSYQSPEQTGRVFNWSVYLSLGSLIWPHLLWMVPLFWFGMYRLHSLTPQNLLTSVLGILTTFGFVFVWCLWKHDYTLFIVLKEQLAAIHPFFLSNPLRIEWLSSICVVCLTIITYIYILLHEFEHNIRTRQFLSFLLVFAFYSLIPLGLYEQHSVDFLCLFYVPSSMLVSYFFSDRRNLLTYLFYILIVIFLMLLLLVRLWTF</sequence>
<evidence type="ECO:0000313" key="2">
    <source>
        <dbReference type="EMBL" id="PDP44893.1"/>
    </source>
</evidence>
<keyword evidence="1" id="KW-0812">Transmembrane</keyword>
<feature type="transmembrane region" description="Helical" evidence="1">
    <location>
        <begin position="186"/>
        <end position="205"/>
    </location>
</feature>
<dbReference type="EMBL" id="NSLJ01000003">
    <property type="protein sequence ID" value="PDP44893.1"/>
    <property type="molecule type" value="Genomic_DNA"/>
</dbReference>
<organism evidence="3 4">
    <name type="scientific">Tannerella forsythia</name>
    <name type="common">Bacteroides forsythus</name>
    <dbReference type="NCBI Taxonomy" id="28112"/>
    <lineage>
        <taxon>Bacteria</taxon>
        <taxon>Pseudomonadati</taxon>
        <taxon>Bacteroidota</taxon>
        <taxon>Bacteroidia</taxon>
        <taxon>Bacteroidales</taxon>
        <taxon>Tannerellaceae</taxon>
        <taxon>Tannerella</taxon>
    </lineage>
</organism>
<keyword evidence="1" id="KW-1133">Transmembrane helix</keyword>
<name>A0A1D3UH49_TANFO</name>
<feature type="transmembrane region" description="Helical" evidence="1">
    <location>
        <begin position="150"/>
        <end position="174"/>
    </location>
</feature>
<evidence type="ECO:0000256" key="1">
    <source>
        <dbReference type="SAM" id="Phobius"/>
    </source>
</evidence>
<feature type="transmembrane region" description="Helical" evidence="1">
    <location>
        <begin position="21"/>
        <end position="46"/>
    </location>
</feature>
<feature type="transmembrane region" description="Helical" evidence="1">
    <location>
        <begin position="315"/>
        <end position="336"/>
    </location>
</feature>
<dbReference type="Proteomes" id="UP000182057">
    <property type="component" value="Unassembled WGS sequence"/>
</dbReference>
<reference evidence="2 5" key="2">
    <citation type="submission" date="2017-09" db="EMBL/GenBank/DDBJ databases">
        <title>Phase variable restriction modification systems are present in the genome sequences of periodontal pathogens Prevotella intermedia, Tannerella forsythia and Porphyromonas gingivalis.</title>
        <authorList>
            <person name="Haigh R.D."/>
            <person name="Crawford L."/>
            <person name="Ralph J."/>
            <person name="Wanford J."/>
            <person name="Vartoukian S.R."/>
            <person name="Hijazib K."/>
            <person name="Wade W."/>
            <person name="Oggioni M.R."/>
        </authorList>
    </citation>
    <scope>NUCLEOTIDE SEQUENCE [LARGE SCALE GENOMIC DNA]</scope>
    <source>
        <strain evidence="2 5">WW11663</strain>
    </source>
</reference>
<evidence type="ECO:0008006" key="6">
    <source>
        <dbReference type="Google" id="ProtNLM"/>
    </source>
</evidence>
<accession>A0A1D3UH49</accession>
<dbReference type="AlphaFoldDB" id="A0A1D3UH49"/>
<dbReference type="Proteomes" id="UP000219259">
    <property type="component" value="Unassembled WGS sequence"/>
</dbReference>
<evidence type="ECO:0000313" key="4">
    <source>
        <dbReference type="Proteomes" id="UP000182057"/>
    </source>
</evidence>
<feature type="transmembrane region" description="Helical" evidence="1">
    <location>
        <begin position="234"/>
        <end position="255"/>
    </location>
</feature>
<gene>
    <name evidence="2" type="ORF">CLI86_01960</name>
    <name evidence="3" type="ORF">TFUB20_00714</name>
</gene>
<protein>
    <recommendedName>
        <fullName evidence="6">Transmembrane protein</fullName>
    </recommendedName>
</protein>
<feature type="transmembrane region" description="Helical" evidence="1">
    <location>
        <begin position="90"/>
        <end position="108"/>
    </location>
</feature>
<keyword evidence="1" id="KW-0472">Membrane</keyword>
<evidence type="ECO:0000313" key="5">
    <source>
        <dbReference type="Proteomes" id="UP000219259"/>
    </source>
</evidence>
<dbReference type="RefSeq" id="WP_014224594.1">
    <property type="nucleotide sequence ID" value="NZ_CALHNL010000057.1"/>
</dbReference>
<feature type="transmembrane region" description="Helical" evidence="1">
    <location>
        <begin position="66"/>
        <end position="83"/>
    </location>
</feature>
<dbReference type="EMBL" id="FMMM01000026">
    <property type="protein sequence ID" value="SCQ19470.1"/>
    <property type="molecule type" value="Genomic_DNA"/>
</dbReference>